<protein>
    <submittedName>
        <fullName evidence="3">Chloroplast thylakoid formation protein Thf1</fullName>
    </submittedName>
</protein>
<organism evidence="3 4">
    <name type="scientific">Chloropicon roscoffensis</name>
    <dbReference type="NCBI Taxonomy" id="1461544"/>
    <lineage>
        <taxon>Eukaryota</taxon>
        <taxon>Viridiplantae</taxon>
        <taxon>Chlorophyta</taxon>
        <taxon>Chloropicophyceae</taxon>
        <taxon>Chloropicales</taxon>
        <taxon>Chloropicaceae</taxon>
        <taxon>Chloropicon</taxon>
    </lineage>
</organism>
<dbReference type="GO" id="GO:0045038">
    <property type="term" value="P:protein import into chloroplast thylakoid membrane"/>
    <property type="evidence" value="ECO:0007669"/>
    <property type="project" value="TreeGrafter"/>
</dbReference>
<dbReference type="GO" id="GO:0045037">
    <property type="term" value="P:protein import into chloroplast stroma"/>
    <property type="evidence" value="ECO:0007669"/>
    <property type="project" value="TreeGrafter"/>
</dbReference>
<dbReference type="GO" id="GO:0010027">
    <property type="term" value="P:thylakoid membrane organization"/>
    <property type="evidence" value="ECO:0007669"/>
    <property type="project" value="TreeGrafter"/>
</dbReference>
<dbReference type="Proteomes" id="UP001472866">
    <property type="component" value="Chromosome 06"/>
</dbReference>
<evidence type="ECO:0000313" key="4">
    <source>
        <dbReference type="Proteomes" id="UP001472866"/>
    </source>
</evidence>
<dbReference type="PANTHER" id="PTHR34793:SF1">
    <property type="entry name" value="PROTEIN THYLAKOID FORMATION 1, CHLOROPLASTIC"/>
    <property type="match status" value="1"/>
</dbReference>
<feature type="region of interest" description="Disordered" evidence="2">
    <location>
        <begin position="274"/>
        <end position="306"/>
    </location>
</feature>
<dbReference type="AlphaFoldDB" id="A0AAX4P984"/>
<feature type="compositionally biased region" description="Basic and acidic residues" evidence="2">
    <location>
        <begin position="274"/>
        <end position="286"/>
    </location>
</feature>
<reference evidence="3 4" key="1">
    <citation type="submission" date="2024-03" db="EMBL/GenBank/DDBJ databases">
        <title>Complete genome sequence of the green alga Chloropicon roscoffensis RCC1871.</title>
        <authorList>
            <person name="Lemieux C."/>
            <person name="Pombert J.-F."/>
            <person name="Otis C."/>
            <person name="Turmel M."/>
        </authorList>
    </citation>
    <scope>NUCLEOTIDE SEQUENCE [LARGE SCALE GENOMIC DNA]</scope>
    <source>
        <strain evidence="3 4">RCC1871</strain>
    </source>
</reference>
<evidence type="ECO:0000256" key="1">
    <source>
        <dbReference type="ARBA" id="ARBA00023054"/>
    </source>
</evidence>
<dbReference type="GO" id="GO:0009534">
    <property type="term" value="C:chloroplast thylakoid"/>
    <property type="evidence" value="ECO:0007669"/>
    <property type="project" value="TreeGrafter"/>
</dbReference>
<keyword evidence="4" id="KW-1185">Reference proteome</keyword>
<gene>
    <name evidence="3" type="ORF">HKI87_06g40100</name>
</gene>
<evidence type="ECO:0000256" key="2">
    <source>
        <dbReference type="SAM" id="MobiDB-lite"/>
    </source>
</evidence>
<dbReference type="Pfam" id="PF11264">
    <property type="entry name" value="ThylakoidFormat"/>
    <property type="match status" value="1"/>
</dbReference>
<dbReference type="GO" id="GO:0010207">
    <property type="term" value="P:photosystem II assembly"/>
    <property type="evidence" value="ECO:0007669"/>
    <property type="project" value="InterPro"/>
</dbReference>
<accession>A0AAX4P984</accession>
<dbReference type="InterPro" id="IPR017499">
    <property type="entry name" value="Thf1"/>
</dbReference>
<name>A0AAX4P984_9CHLO</name>
<dbReference type="EMBL" id="CP151506">
    <property type="protein sequence ID" value="WZN62473.1"/>
    <property type="molecule type" value="Genomic_DNA"/>
</dbReference>
<keyword evidence="1" id="KW-0175">Coiled coil</keyword>
<proteinExistence type="predicted"/>
<sequence>MRTVQSAKRCTGHQARVAAQGCRGQVSSRSKGGARPLSSVASSALRGSAVRCEAAAGSRSHGNGRVLSVVVVAQDLNEVTVSDTKKKFLEAYPKPIPALYSTIVQELLVQHHLIKFGAKFEYDKVYALGFLSVYDGIMESFPGDNQGEILEAFCGALGTDLAQLRRDAEEVEQWASSCDGASSVSADASGSPLQQELSQYASSFESRKKVYNKFFGVGMFRVLELAKCTDPASLESFTTSLNVPLTRVTSDLATYKGMLTKMTKAKELMQEIIEEQRKKSEQRAAEKAQASASNGELPNGGAAAST</sequence>
<evidence type="ECO:0000313" key="3">
    <source>
        <dbReference type="EMBL" id="WZN62473.1"/>
    </source>
</evidence>
<dbReference type="PANTHER" id="PTHR34793">
    <property type="entry name" value="PROTEIN THYLAKOID FORMATION 1, CHLOROPLASTIC"/>
    <property type="match status" value="1"/>
</dbReference>